<protein>
    <recommendedName>
        <fullName evidence="9">G-protein coupled receptors family 1 profile domain-containing protein</fullName>
    </recommendedName>
</protein>
<dbReference type="eggNOG" id="KOG3656">
    <property type="taxonomic scope" value="Eukaryota"/>
</dbReference>
<keyword evidence="4" id="KW-0297">G-protein coupled receptor</keyword>
<dbReference type="STRING" id="45351.A7SQJ9"/>
<sequence length="104" mass="11528">LLFLIIEVSALIGNTFVCLAVYRNRSLRTETHMYILALSIADLTFAVVFLPLSIGSAMTGEWHYGNVTCAVQGTALLIWGGFSLILVSLTALNRYFRVVKPNLY</sequence>
<feature type="non-terminal residue" evidence="10">
    <location>
        <position position="104"/>
    </location>
</feature>
<evidence type="ECO:0000256" key="2">
    <source>
        <dbReference type="ARBA" id="ARBA00022692"/>
    </source>
</evidence>
<dbReference type="HOGENOM" id="CLU_009579_29_9_1"/>
<keyword evidence="11" id="KW-1185">Reference proteome</keyword>
<accession>A7SQJ9</accession>
<evidence type="ECO:0000256" key="7">
    <source>
        <dbReference type="ARBA" id="ARBA00023224"/>
    </source>
</evidence>
<evidence type="ECO:0000256" key="8">
    <source>
        <dbReference type="SAM" id="Phobius"/>
    </source>
</evidence>
<evidence type="ECO:0000256" key="5">
    <source>
        <dbReference type="ARBA" id="ARBA00023136"/>
    </source>
</evidence>
<evidence type="ECO:0000256" key="1">
    <source>
        <dbReference type="ARBA" id="ARBA00004141"/>
    </source>
</evidence>
<evidence type="ECO:0000256" key="6">
    <source>
        <dbReference type="ARBA" id="ARBA00023170"/>
    </source>
</evidence>
<gene>
    <name evidence="10" type="ORF">NEMVEDRAFT_v1g17311</name>
</gene>
<dbReference type="PROSITE" id="PS50262">
    <property type="entry name" value="G_PROTEIN_RECEP_F1_2"/>
    <property type="match status" value="1"/>
</dbReference>
<evidence type="ECO:0000256" key="4">
    <source>
        <dbReference type="ARBA" id="ARBA00023040"/>
    </source>
</evidence>
<dbReference type="SUPFAM" id="SSF81321">
    <property type="entry name" value="Family A G protein-coupled receptor-like"/>
    <property type="match status" value="1"/>
</dbReference>
<proteinExistence type="predicted"/>
<dbReference type="GO" id="GO:0016020">
    <property type="term" value="C:membrane"/>
    <property type="evidence" value="ECO:0007669"/>
    <property type="project" value="UniProtKB-SubCell"/>
</dbReference>
<feature type="non-terminal residue" evidence="10">
    <location>
        <position position="1"/>
    </location>
</feature>
<dbReference type="PROSITE" id="PS00237">
    <property type="entry name" value="G_PROTEIN_RECEP_F1_1"/>
    <property type="match status" value="1"/>
</dbReference>
<keyword evidence="2 8" id="KW-0812">Transmembrane</keyword>
<comment type="subcellular location">
    <subcellularLocation>
        <location evidence="1">Membrane</location>
        <topology evidence="1">Multi-pass membrane protein</topology>
    </subcellularLocation>
</comment>
<dbReference type="FunFam" id="1.20.1070.10:FF:000677">
    <property type="entry name" value="Predicted protein"/>
    <property type="match status" value="1"/>
</dbReference>
<dbReference type="Gene3D" id="1.20.1070.10">
    <property type="entry name" value="Rhodopsin 7-helix transmembrane proteins"/>
    <property type="match status" value="1"/>
</dbReference>
<dbReference type="EMBL" id="DS469747">
    <property type="protein sequence ID" value="EDO34001.1"/>
    <property type="molecule type" value="Genomic_DNA"/>
</dbReference>
<dbReference type="Proteomes" id="UP000001593">
    <property type="component" value="Unassembled WGS sequence"/>
</dbReference>
<evidence type="ECO:0000256" key="3">
    <source>
        <dbReference type="ARBA" id="ARBA00022989"/>
    </source>
</evidence>
<keyword evidence="6" id="KW-0675">Receptor</keyword>
<dbReference type="GO" id="GO:0004930">
    <property type="term" value="F:G protein-coupled receptor activity"/>
    <property type="evidence" value="ECO:0007669"/>
    <property type="project" value="UniProtKB-KW"/>
</dbReference>
<dbReference type="CDD" id="cd00637">
    <property type="entry name" value="7tm_classA_rhodopsin-like"/>
    <property type="match status" value="1"/>
</dbReference>
<organism evidence="10 11">
    <name type="scientific">Nematostella vectensis</name>
    <name type="common">Starlet sea anemone</name>
    <dbReference type="NCBI Taxonomy" id="45351"/>
    <lineage>
        <taxon>Eukaryota</taxon>
        <taxon>Metazoa</taxon>
        <taxon>Cnidaria</taxon>
        <taxon>Anthozoa</taxon>
        <taxon>Hexacorallia</taxon>
        <taxon>Actiniaria</taxon>
        <taxon>Edwardsiidae</taxon>
        <taxon>Nematostella</taxon>
    </lineage>
</organism>
<evidence type="ECO:0000313" key="10">
    <source>
        <dbReference type="EMBL" id="EDO34001.1"/>
    </source>
</evidence>
<dbReference type="InterPro" id="IPR017452">
    <property type="entry name" value="GPCR_Rhodpsn_7TM"/>
</dbReference>
<feature type="transmembrane region" description="Helical" evidence="8">
    <location>
        <begin position="74"/>
        <end position="96"/>
    </location>
</feature>
<dbReference type="AlphaFoldDB" id="A7SQJ9"/>
<feature type="domain" description="G-protein coupled receptors family 1 profile" evidence="9">
    <location>
        <begin position="13"/>
        <end position="104"/>
    </location>
</feature>
<feature type="transmembrane region" description="Helical" evidence="8">
    <location>
        <begin position="34"/>
        <end position="54"/>
    </location>
</feature>
<evidence type="ECO:0000259" key="9">
    <source>
        <dbReference type="PROSITE" id="PS50262"/>
    </source>
</evidence>
<dbReference type="InParanoid" id="A7SQJ9"/>
<reference evidence="10 11" key="1">
    <citation type="journal article" date="2007" name="Science">
        <title>Sea anemone genome reveals ancestral eumetazoan gene repertoire and genomic organization.</title>
        <authorList>
            <person name="Putnam N.H."/>
            <person name="Srivastava M."/>
            <person name="Hellsten U."/>
            <person name="Dirks B."/>
            <person name="Chapman J."/>
            <person name="Salamov A."/>
            <person name="Terry A."/>
            <person name="Shapiro H."/>
            <person name="Lindquist E."/>
            <person name="Kapitonov V.V."/>
            <person name="Jurka J."/>
            <person name="Genikhovich G."/>
            <person name="Grigoriev I.V."/>
            <person name="Lucas S.M."/>
            <person name="Steele R.E."/>
            <person name="Finnerty J.R."/>
            <person name="Technau U."/>
            <person name="Martindale M.Q."/>
            <person name="Rokhsar D.S."/>
        </authorList>
    </citation>
    <scope>NUCLEOTIDE SEQUENCE [LARGE SCALE GENOMIC DNA]</scope>
    <source>
        <strain evidence="11">CH2 X CH6</strain>
    </source>
</reference>
<feature type="transmembrane region" description="Helical" evidence="8">
    <location>
        <begin position="6"/>
        <end position="22"/>
    </location>
</feature>
<dbReference type="InterPro" id="IPR000276">
    <property type="entry name" value="GPCR_Rhodpsn"/>
</dbReference>
<dbReference type="PANTHER" id="PTHR45695">
    <property type="entry name" value="LEUCOKININ RECEPTOR-RELATED"/>
    <property type="match status" value="1"/>
</dbReference>
<dbReference type="PhylomeDB" id="A7SQJ9"/>
<dbReference type="PANTHER" id="PTHR45695:SF9">
    <property type="entry name" value="LEUCOKININ RECEPTOR"/>
    <property type="match status" value="1"/>
</dbReference>
<dbReference type="Pfam" id="PF00001">
    <property type="entry name" value="7tm_1"/>
    <property type="match status" value="1"/>
</dbReference>
<keyword evidence="3 8" id="KW-1133">Transmembrane helix</keyword>
<keyword evidence="7" id="KW-0807">Transducer</keyword>
<evidence type="ECO:0000313" key="11">
    <source>
        <dbReference type="Proteomes" id="UP000001593"/>
    </source>
</evidence>
<name>A7SQJ9_NEMVE</name>
<keyword evidence="5 8" id="KW-0472">Membrane</keyword>
<dbReference type="OMA" id="RTETHMY"/>